<evidence type="ECO:0000313" key="2">
    <source>
        <dbReference type="Proteomes" id="UP000001593"/>
    </source>
</evidence>
<accession>A7RXU9</accession>
<dbReference type="AlphaFoldDB" id="A7RXU9"/>
<dbReference type="Proteomes" id="UP000001593">
    <property type="component" value="Unassembled WGS sequence"/>
</dbReference>
<keyword evidence="2" id="KW-1185">Reference proteome</keyword>
<dbReference type="InParanoid" id="A7RXU9"/>
<organism evidence="1 2">
    <name type="scientific">Nematostella vectensis</name>
    <name type="common">Starlet sea anemone</name>
    <dbReference type="NCBI Taxonomy" id="45351"/>
    <lineage>
        <taxon>Eukaryota</taxon>
        <taxon>Metazoa</taxon>
        <taxon>Cnidaria</taxon>
        <taxon>Anthozoa</taxon>
        <taxon>Hexacorallia</taxon>
        <taxon>Actiniaria</taxon>
        <taxon>Edwardsiidae</taxon>
        <taxon>Nematostella</taxon>
    </lineage>
</organism>
<gene>
    <name evidence="1" type="ORF">NEMVEDRAFT_v1g66470</name>
</gene>
<dbReference type="eggNOG" id="ENOG502SDSH">
    <property type="taxonomic scope" value="Eukaryota"/>
</dbReference>
<protein>
    <submittedName>
        <fullName evidence="1">Uncharacterized protein</fullName>
    </submittedName>
</protein>
<dbReference type="PANTHER" id="PTHR47510">
    <property type="entry name" value="REVERSE TRANSCRIPTASE DOMAIN-CONTAINING PROTEIN"/>
    <property type="match status" value="1"/>
</dbReference>
<reference evidence="1 2" key="1">
    <citation type="journal article" date="2007" name="Science">
        <title>Sea anemone genome reveals ancestral eumetazoan gene repertoire and genomic organization.</title>
        <authorList>
            <person name="Putnam N.H."/>
            <person name="Srivastava M."/>
            <person name="Hellsten U."/>
            <person name="Dirks B."/>
            <person name="Chapman J."/>
            <person name="Salamov A."/>
            <person name="Terry A."/>
            <person name="Shapiro H."/>
            <person name="Lindquist E."/>
            <person name="Kapitonov V.V."/>
            <person name="Jurka J."/>
            <person name="Genikhovich G."/>
            <person name="Grigoriev I.V."/>
            <person name="Lucas S.M."/>
            <person name="Steele R.E."/>
            <person name="Finnerty J.R."/>
            <person name="Technau U."/>
            <person name="Martindale M.Q."/>
            <person name="Rokhsar D.S."/>
        </authorList>
    </citation>
    <scope>NUCLEOTIDE SEQUENCE [LARGE SCALE GENOMIC DNA]</scope>
    <source>
        <strain evidence="2">CH2 X CH6</strain>
    </source>
</reference>
<sequence length="89" mass="9871">IGRYLSTIKISKATGLDGISAKLLKLAGPAIDMPLCKIINLSIKQSIFPTIWKQARVTPVFKAGDHLDIHNYRPISILPILSKILERHV</sequence>
<feature type="non-terminal residue" evidence="1">
    <location>
        <position position="1"/>
    </location>
</feature>
<feature type="non-terminal residue" evidence="1">
    <location>
        <position position="89"/>
    </location>
</feature>
<name>A7RXU9_NEMVE</name>
<dbReference type="EMBL" id="DS469551">
    <property type="protein sequence ID" value="EDO43685.1"/>
    <property type="molecule type" value="Genomic_DNA"/>
</dbReference>
<dbReference type="OMA" id="DHLDIHN"/>
<dbReference type="PANTHER" id="PTHR47510:SF3">
    <property type="entry name" value="ENDO_EXONUCLEASE_PHOSPHATASE DOMAIN-CONTAINING PROTEIN"/>
    <property type="match status" value="1"/>
</dbReference>
<dbReference type="PhylomeDB" id="A7RXU9"/>
<proteinExistence type="predicted"/>
<dbReference type="HOGENOM" id="CLU_118269_2_0_1"/>
<evidence type="ECO:0000313" key="1">
    <source>
        <dbReference type="EMBL" id="EDO43685.1"/>
    </source>
</evidence>